<reference evidence="1 2" key="1">
    <citation type="submission" date="2018-10" db="EMBL/GenBank/DDBJ databases">
        <title>Sinomicrobium pectinilyticum sp. nov., a pectinase-producing bacterium isolated from alkaline and saline soil, and emended description of the genus Sinomicrobium.</title>
        <authorList>
            <person name="Cheng B."/>
            <person name="Li C."/>
            <person name="Lai Q."/>
            <person name="Du M."/>
            <person name="Shao Z."/>
            <person name="Xu P."/>
            <person name="Yang C."/>
        </authorList>
    </citation>
    <scope>NUCLEOTIDE SEQUENCE [LARGE SCALE GENOMIC DNA]</scope>
    <source>
        <strain evidence="1 2">5DNS001</strain>
    </source>
</reference>
<proteinExistence type="predicted"/>
<dbReference type="Proteomes" id="UP000267469">
    <property type="component" value="Unassembled WGS sequence"/>
</dbReference>
<organism evidence="1 2">
    <name type="scientific">Sinomicrobium pectinilyticum</name>
    <dbReference type="NCBI Taxonomy" id="1084421"/>
    <lineage>
        <taxon>Bacteria</taxon>
        <taxon>Pseudomonadati</taxon>
        <taxon>Bacteroidota</taxon>
        <taxon>Flavobacteriia</taxon>
        <taxon>Flavobacteriales</taxon>
        <taxon>Flavobacteriaceae</taxon>
        <taxon>Sinomicrobium</taxon>
    </lineage>
</organism>
<sequence length="142" mass="16099">MLLYASCNDTKNKKKIEKAVGKPCTIADRVKIGGVHSPKMDIVSSSVQLHNLLILNKAISTSCTIELRPGGIILRFYAILDKYLLVIPYHKLSIHKINTNIYAIHKDDYHVKIDVRSEEGRDFIKKILKSKSDSYPTFVDDL</sequence>
<accession>A0A3N0EBH6</accession>
<keyword evidence="2" id="KW-1185">Reference proteome</keyword>
<protein>
    <submittedName>
        <fullName evidence="1">Uncharacterized protein</fullName>
    </submittedName>
</protein>
<dbReference type="RefSeq" id="WP_123216410.1">
    <property type="nucleotide sequence ID" value="NZ_RJTM01000091.1"/>
</dbReference>
<dbReference type="AlphaFoldDB" id="A0A3N0EBH6"/>
<name>A0A3N0EBH6_SINP1</name>
<comment type="caution">
    <text evidence="1">The sequence shown here is derived from an EMBL/GenBank/DDBJ whole genome shotgun (WGS) entry which is preliminary data.</text>
</comment>
<dbReference type="EMBL" id="RJTM01000091">
    <property type="protein sequence ID" value="RNL85154.1"/>
    <property type="molecule type" value="Genomic_DNA"/>
</dbReference>
<evidence type="ECO:0000313" key="2">
    <source>
        <dbReference type="Proteomes" id="UP000267469"/>
    </source>
</evidence>
<evidence type="ECO:0000313" key="1">
    <source>
        <dbReference type="EMBL" id="RNL85154.1"/>
    </source>
</evidence>
<gene>
    <name evidence="1" type="ORF">ED312_12780</name>
</gene>
<dbReference type="OrthoDB" id="1436588at2"/>